<evidence type="ECO:0000256" key="1">
    <source>
        <dbReference type="ARBA" id="ARBA00022729"/>
    </source>
</evidence>
<dbReference type="OrthoDB" id="505233at2"/>
<dbReference type="InterPro" id="IPR050955">
    <property type="entry name" value="Plant_Biomass_Hydrol_Est"/>
</dbReference>
<dbReference type="GO" id="GO:0005576">
    <property type="term" value="C:extracellular region"/>
    <property type="evidence" value="ECO:0007669"/>
    <property type="project" value="InterPro"/>
</dbReference>
<keyword evidence="2" id="KW-0378">Hydrolase</keyword>
<comment type="caution">
    <text evidence="3">The sequence shown here is derived from an EMBL/GenBank/DDBJ whole genome shotgun (WGS) entry which is preliminary data.</text>
</comment>
<gene>
    <name evidence="3" type="ORF">E1B00_01075</name>
</gene>
<sequence>MFPRELSQRAAQAARVFGGRVDPHASSVPGSGTARVARFSGGLLAIAVLCGCAAEPAPPLPALAIDADRIAVAGLSSGAYMATQVHFAWSDRLRGAALVAGGPYGCAGGSLDTALGPCIEAKPFTPDPERLAKKLRERAVRGDIAPLSGLAGDRVWLLHGREDQVVAAAVVDSAQQLYRQLGADAPGLTVTRETGDFGHVLPTLLAGADCVAGGPPHLGACGRDAAGEAMQALFGEPGAEAGEASGELRRFGQEAYLEPGQDAQLAVDGYLYLPAACAAGERCGLLVAFHGCEQNADRVGEAFVRDAGFNRWADVHRVVVLYPQARSSYLPLNPKACWDWWGYTGPDYDTRRGAQLRWLASAMAAIGAPLQ</sequence>
<evidence type="ECO:0000313" key="3">
    <source>
        <dbReference type="EMBL" id="TNJ35803.1"/>
    </source>
</evidence>
<keyword evidence="1" id="KW-0732">Signal</keyword>
<dbReference type="PANTHER" id="PTHR43037:SF5">
    <property type="entry name" value="FERULOYL ESTERASE"/>
    <property type="match status" value="1"/>
</dbReference>
<evidence type="ECO:0000256" key="2">
    <source>
        <dbReference type="ARBA" id="ARBA00022801"/>
    </source>
</evidence>
<dbReference type="SUPFAM" id="SSF53474">
    <property type="entry name" value="alpha/beta-Hydrolases"/>
    <property type="match status" value="1"/>
</dbReference>
<evidence type="ECO:0000313" key="4">
    <source>
        <dbReference type="Proteomes" id="UP000305760"/>
    </source>
</evidence>
<accession>A0A5C4RX05</accession>
<dbReference type="InterPro" id="IPR010126">
    <property type="entry name" value="Esterase_phb"/>
</dbReference>
<dbReference type="PANTHER" id="PTHR43037">
    <property type="entry name" value="UNNAMED PRODUCT-RELATED"/>
    <property type="match status" value="1"/>
</dbReference>
<dbReference type="EMBL" id="SMDR01000001">
    <property type="protein sequence ID" value="TNJ35803.1"/>
    <property type="molecule type" value="Genomic_DNA"/>
</dbReference>
<dbReference type="AlphaFoldDB" id="A0A5C4RX05"/>
<dbReference type="Proteomes" id="UP000305760">
    <property type="component" value="Unassembled WGS sequence"/>
</dbReference>
<protein>
    <recommendedName>
        <fullName evidence="5">Poly(3-hydroxybutyrate) depolymerase</fullName>
    </recommendedName>
</protein>
<dbReference type="GO" id="GO:0016787">
    <property type="term" value="F:hydrolase activity"/>
    <property type="evidence" value="ECO:0007669"/>
    <property type="project" value="UniProtKB-KW"/>
</dbReference>
<dbReference type="Gene3D" id="3.40.50.1820">
    <property type="entry name" value="alpha/beta hydrolase"/>
    <property type="match status" value="2"/>
</dbReference>
<proteinExistence type="predicted"/>
<dbReference type="Pfam" id="PF10503">
    <property type="entry name" value="Esterase_PHB"/>
    <property type="match status" value="1"/>
</dbReference>
<dbReference type="InterPro" id="IPR029058">
    <property type="entry name" value="AB_hydrolase_fold"/>
</dbReference>
<name>A0A5C4RX05_9GAMM</name>
<keyword evidence="4" id="KW-1185">Reference proteome</keyword>
<evidence type="ECO:0008006" key="5">
    <source>
        <dbReference type="Google" id="ProtNLM"/>
    </source>
</evidence>
<reference evidence="3 4" key="1">
    <citation type="submission" date="2019-03" db="EMBL/GenBank/DDBJ databases">
        <title>Arenimonas daejeonensis sp. nov., isolated from compost.</title>
        <authorList>
            <person name="Jeon C.O."/>
        </authorList>
    </citation>
    <scope>NUCLEOTIDE SEQUENCE [LARGE SCALE GENOMIC DNA]</scope>
    <source>
        <strain evidence="3 4">R29</strain>
    </source>
</reference>
<organism evidence="3 4">
    <name type="scientific">Arenimonas terrae</name>
    <dbReference type="NCBI Taxonomy" id="2546226"/>
    <lineage>
        <taxon>Bacteria</taxon>
        <taxon>Pseudomonadati</taxon>
        <taxon>Pseudomonadota</taxon>
        <taxon>Gammaproteobacteria</taxon>
        <taxon>Lysobacterales</taxon>
        <taxon>Lysobacteraceae</taxon>
        <taxon>Arenimonas</taxon>
    </lineage>
</organism>